<dbReference type="OMA" id="ERAHICR"/>
<evidence type="ECO:0000313" key="2">
    <source>
        <dbReference type="Proteomes" id="UP000007431"/>
    </source>
</evidence>
<dbReference type="InterPro" id="IPR036047">
    <property type="entry name" value="F-box-like_dom_sf"/>
</dbReference>
<dbReference type="InParanoid" id="D8Q476"/>
<protein>
    <submittedName>
        <fullName evidence="1">Uncharacterized protein</fullName>
    </submittedName>
</protein>
<keyword evidence="2" id="KW-1185">Reference proteome</keyword>
<dbReference type="KEGG" id="scm:SCHCO_02579390"/>
<dbReference type="VEuPathDB" id="FungiDB:SCHCODRAFT_02579390"/>
<name>D8Q476_SCHCM</name>
<dbReference type="AlphaFoldDB" id="D8Q476"/>
<dbReference type="GeneID" id="9596169"/>
<evidence type="ECO:0000313" key="1">
    <source>
        <dbReference type="EMBL" id="EFI96750.1"/>
    </source>
</evidence>
<dbReference type="EMBL" id="GL377306">
    <property type="protein sequence ID" value="EFI96750.1"/>
    <property type="molecule type" value="Genomic_DNA"/>
</dbReference>
<gene>
    <name evidence="1" type="ORF">SCHCODRAFT_234707</name>
</gene>
<dbReference type="Proteomes" id="UP000007431">
    <property type="component" value="Unassembled WGS sequence"/>
</dbReference>
<dbReference type="SUPFAM" id="SSF81383">
    <property type="entry name" value="F-box domain"/>
    <property type="match status" value="1"/>
</dbReference>
<organism evidence="2">
    <name type="scientific">Schizophyllum commune (strain H4-8 / FGSC 9210)</name>
    <name type="common">Split gill fungus</name>
    <dbReference type="NCBI Taxonomy" id="578458"/>
    <lineage>
        <taxon>Eukaryota</taxon>
        <taxon>Fungi</taxon>
        <taxon>Dikarya</taxon>
        <taxon>Basidiomycota</taxon>
        <taxon>Agaricomycotina</taxon>
        <taxon>Agaricomycetes</taxon>
        <taxon>Agaricomycetidae</taxon>
        <taxon>Agaricales</taxon>
        <taxon>Schizophyllaceae</taxon>
        <taxon>Schizophyllum</taxon>
    </lineage>
</organism>
<dbReference type="OrthoDB" id="2983228at2759"/>
<proteinExistence type="predicted"/>
<accession>D8Q476</accession>
<reference evidence="1 2" key="1">
    <citation type="journal article" date="2010" name="Nat. Biotechnol.">
        <title>Genome sequence of the model mushroom Schizophyllum commune.</title>
        <authorList>
            <person name="Ohm R.A."/>
            <person name="de Jong J.F."/>
            <person name="Lugones L.G."/>
            <person name="Aerts A."/>
            <person name="Kothe E."/>
            <person name="Stajich J.E."/>
            <person name="de Vries R.P."/>
            <person name="Record E."/>
            <person name="Levasseur A."/>
            <person name="Baker S.E."/>
            <person name="Bartholomew K.A."/>
            <person name="Coutinho P.M."/>
            <person name="Erdmann S."/>
            <person name="Fowler T.J."/>
            <person name="Gathman A.C."/>
            <person name="Lombard V."/>
            <person name="Henrissat B."/>
            <person name="Knabe N."/>
            <person name="Kuees U."/>
            <person name="Lilly W.W."/>
            <person name="Lindquist E."/>
            <person name="Lucas S."/>
            <person name="Magnuson J.K."/>
            <person name="Piumi F."/>
            <person name="Raudaskoski M."/>
            <person name="Salamov A."/>
            <person name="Schmutz J."/>
            <person name="Schwarze F.W.M.R."/>
            <person name="vanKuyk P.A."/>
            <person name="Horton J.S."/>
            <person name="Grigoriev I.V."/>
            <person name="Woesten H.A.B."/>
        </authorList>
    </citation>
    <scope>NUCLEOTIDE SEQUENCE [LARGE SCALE GENOMIC DNA]</scope>
    <source>
        <strain evidence="2">H4-8 / FGSC 9210</strain>
    </source>
</reference>
<sequence>MVAHQKRTVSPWDIMASRHVGSCRSPPATLLPAELLIEIFKHTLPDVHAFWKFGAPFGFRPHSVPPSDASLYLRSPVVLIAVCRRWKAIAEGAPELWTRVFVDDFERRELHWAALHVKHSVDRPLTVHINTCKGNKSVEFWREKHPLFTQLLHIVVPHAHRWHELVLHAKWFTQQHFDILLSASVPSLQSARIVDGPSYGVEDEAWRWALSSPALRCAALAILPPLDVSFGSWRSVREFSICNTASAVAHILLLLHICPQIEVLHLETLGDAETLLAQLVPRLPLTVSAPNLRTLSMTLSSVSDAREFVERLRDVPCLRDLALNDDSTAAKSQIQTRFWSSVGNLLVRSGAKLQRFVFTGRVQQLVDLLQLEPLYDLQELSACRMAVPSRFTDMLTIDDTKRWLPHLAKLSLGTCWSDPRRTLDNMVLSRKGILRALHIQTLAQPYDTTILKEAGKEWLALTIGP</sequence>
<dbReference type="HOGENOM" id="CLU_588143_0_0_1"/>